<organism evidence="2 3">
    <name type="scientific">Emergencia timonensis</name>
    <dbReference type="NCBI Taxonomy" id="1776384"/>
    <lineage>
        <taxon>Bacteria</taxon>
        <taxon>Bacillati</taxon>
        <taxon>Bacillota</taxon>
        <taxon>Clostridia</taxon>
        <taxon>Peptostreptococcales</taxon>
        <taxon>Anaerovoracaceae</taxon>
        <taxon>Emergencia</taxon>
    </lineage>
</organism>
<gene>
    <name evidence="2" type="ORF">DW099_11500</name>
</gene>
<feature type="transmembrane region" description="Helical" evidence="1">
    <location>
        <begin position="159"/>
        <end position="179"/>
    </location>
</feature>
<dbReference type="STRING" id="1776384.GCA_900086585_00790"/>
<sequence>MSFKEISQSGVLYVCVAVGLLTVVAISVLYLRKSYNHAIACGVSKEKMKGIIKSSISFSIVPSIAIIAGLISLAAVIGLPYSWFRLSVLGSVTYELMASNMALSSLGLNLSNATGYAFGLVMWAMCLGITIGNVFNIFMCKKVHLGLKKLGGSDKKWGVLSQSVFMNALFLIMIVPMIASGGASLLTLITSACLGLLITFIAEKTNMKWIGNFTLAISLIGAMAASIFFDGLF</sequence>
<dbReference type="OrthoDB" id="86868at2"/>
<feature type="transmembrane region" description="Helical" evidence="1">
    <location>
        <begin position="209"/>
        <end position="229"/>
    </location>
</feature>
<name>A0A415E103_9FIRM</name>
<feature type="transmembrane region" description="Helical" evidence="1">
    <location>
        <begin position="116"/>
        <end position="138"/>
    </location>
</feature>
<proteinExistence type="predicted"/>
<dbReference type="EMBL" id="QRMS01000003">
    <property type="protein sequence ID" value="RHJ87317.1"/>
    <property type="molecule type" value="Genomic_DNA"/>
</dbReference>
<keyword evidence="3" id="KW-1185">Reference proteome</keyword>
<dbReference type="RefSeq" id="WP_118335826.1">
    <property type="nucleotide sequence ID" value="NZ_AP025567.1"/>
</dbReference>
<dbReference type="AlphaFoldDB" id="A0A415E103"/>
<feature type="transmembrane region" description="Helical" evidence="1">
    <location>
        <begin position="6"/>
        <end position="31"/>
    </location>
</feature>
<evidence type="ECO:0000313" key="2">
    <source>
        <dbReference type="EMBL" id="RHJ87317.1"/>
    </source>
</evidence>
<protein>
    <submittedName>
        <fullName evidence="2">DUF5058 family protein</fullName>
    </submittedName>
</protein>
<keyword evidence="1" id="KW-1133">Transmembrane helix</keyword>
<comment type="caution">
    <text evidence="2">The sequence shown here is derived from an EMBL/GenBank/DDBJ whole genome shotgun (WGS) entry which is preliminary data.</text>
</comment>
<feature type="transmembrane region" description="Helical" evidence="1">
    <location>
        <begin position="51"/>
        <end position="79"/>
    </location>
</feature>
<dbReference type="InterPro" id="IPR032479">
    <property type="entry name" value="DUF5058"/>
</dbReference>
<keyword evidence="1" id="KW-0472">Membrane</keyword>
<evidence type="ECO:0000256" key="1">
    <source>
        <dbReference type="SAM" id="Phobius"/>
    </source>
</evidence>
<feature type="transmembrane region" description="Helical" evidence="1">
    <location>
        <begin position="185"/>
        <end position="202"/>
    </location>
</feature>
<keyword evidence="1" id="KW-0812">Transmembrane</keyword>
<accession>A0A415E103</accession>
<dbReference type="Proteomes" id="UP000284841">
    <property type="component" value="Unassembled WGS sequence"/>
</dbReference>
<dbReference type="Pfam" id="PF16481">
    <property type="entry name" value="DUF5058"/>
    <property type="match status" value="1"/>
</dbReference>
<evidence type="ECO:0000313" key="3">
    <source>
        <dbReference type="Proteomes" id="UP000284841"/>
    </source>
</evidence>
<reference evidence="2 3" key="1">
    <citation type="submission" date="2018-08" db="EMBL/GenBank/DDBJ databases">
        <title>A genome reference for cultivated species of the human gut microbiota.</title>
        <authorList>
            <person name="Zou Y."/>
            <person name="Xue W."/>
            <person name="Luo G."/>
        </authorList>
    </citation>
    <scope>NUCLEOTIDE SEQUENCE [LARGE SCALE GENOMIC DNA]</scope>
    <source>
        <strain evidence="2 3">AM07-24</strain>
    </source>
</reference>